<dbReference type="InterPro" id="IPR008145">
    <property type="entry name" value="GK/Ca_channel_bsu"/>
</dbReference>
<dbReference type="Proteomes" id="UP000235897">
    <property type="component" value="Unassembled WGS sequence"/>
</dbReference>
<dbReference type="HAMAP" id="MF_00836">
    <property type="entry name" value="PhnN"/>
    <property type="match status" value="1"/>
</dbReference>
<evidence type="ECO:0000256" key="4">
    <source>
        <dbReference type="ARBA" id="ARBA00022741"/>
    </source>
</evidence>
<evidence type="ECO:0000313" key="9">
    <source>
        <dbReference type="Proteomes" id="UP000235897"/>
    </source>
</evidence>
<dbReference type="InterPro" id="IPR027417">
    <property type="entry name" value="P-loop_NTPase"/>
</dbReference>
<name>A0A2N8SQT5_STUST</name>
<dbReference type="EMBL" id="POUW01000005">
    <property type="protein sequence ID" value="PNG04842.1"/>
    <property type="molecule type" value="Genomic_DNA"/>
</dbReference>
<dbReference type="NCBIfam" id="NF007485">
    <property type="entry name" value="PRK10078.1"/>
    <property type="match status" value="1"/>
</dbReference>
<dbReference type="GO" id="GO:0019634">
    <property type="term" value="P:organic phosphonate metabolic process"/>
    <property type="evidence" value="ECO:0007669"/>
    <property type="project" value="UniProtKB-UniRule"/>
</dbReference>
<comment type="similarity">
    <text evidence="6">Belongs to the ribose 1,5-bisphosphokinase family.</text>
</comment>
<dbReference type="GO" id="GO:0033863">
    <property type="term" value="F:ribose 1,5-bisphosphate phosphokinase activity"/>
    <property type="evidence" value="ECO:0007669"/>
    <property type="project" value="UniProtKB-UniRule"/>
</dbReference>
<dbReference type="PROSITE" id="PS50052">
    <property type="entry name" value="GUANYLATE_KINASE_2"/>
    <property type="match status" value="1"/>
</dbReference>
<keyword evidence="4 6" id="KW-0547">Nucleotide-binding</keyword>
<dbReference type="OrthoDB" id="341217at2"/>
<dbReference type="AlphaFoldDB" id="A0A2N8SQT5"/>
<dbReference type="NCBIfam" id="TIGR02322">
    <property type="entry name" value="phosphon_PhnN"/>
    <property type="match status" value="1"/>
</dbReference>
<feature type="binding site" evidence="6">
    <location>
        <begin position="10"/>
        <end position="17"/>
    </location>
    <ligand>
        <name>ATP</name>
        <dbReference type="ChEBI" id="CHEBI:30616"/>
    </ligand>
</feature>
<evidence type="ECO:0000256" key="6">
    <source>
        <dbReference type="HAMAP-Rule" id="MF_00836"/>
    </source>
</evidence>
<dbReference type="RefSeq" id="WP_021207518.1">
    <property type="nucleotide sequence ID" value="NZ_JAMOIG010000022.1"/>
</dbReference>
<keyword evidence="5 6" id="KW-0067">ATP-binding</keyword>
<sequence>MTGRLFYLMGPSGAGKDSLLEASREPLQARGCRVARRVITRSAEAAGEDAQAVGTEEFEQLRRSGAFALDWQANGLRYGIPRQIDDWLAAGEDVLVNGSRGYLDQARGRYPQLRPLLLTVALPVLRERLLARGREPLAEIEARLARNEQFRSAAEQEEAQLLDNSGPLEETVGRLLQLLDEAPANS</sequence>
<comment type="function">
    <text evidence="6">Catalyzes the phosphorylation of ribose 1,5-bisphosphate to 5-phospho-D-ribosyl alpha-1-diphosphate (PRPP).</text>
</comment>
<dbReference type="Gene3D" id="3.40.50.300">
    <property type="entry name" value="P-loop containing nucleotide triphosphate hydrolases"/>
    <property type="match status" value="1"/>
</dbReference>
<protein>
    <recommendedName>
        <fullName evidence="6">Ribose 1,5-bisphosphate phosphokinase PhnN</fullName>
        <ecNumber evidence="6">2.7.4.23</ecNumber>
    </recommendedName>
    <alternativeName>
        <fullName evidence="6">Ribose 1,5-bisphosphokinase</fullName>
    </alternativeName>
</protein>
<accession>A0A2N8SQT5</accession>
<dbReference type="SUPFAM" id="SSF52540">
    <property type="entry name" value="P-loop containing nucleoside triphosphate hydrolases"/>
    <property type="match status" value="1"/>
</dbReference>
<comment type="caution">
    <text evidence="8">The sequence shown here is derived from an EMBL/GenBank/DDBJ whole genome shotgun (WGS) entry which is preliminary data.</text>
</comment>
<organism evidence="8 9">
    <name type="scientific">Stutzerimonas stutzeri</name>
    <name type="common">Pseudomonas stutzeri</name>
    <dbReference type="NCBI Taxonomy" id="316"/>
    <lineage>
        <taxon>Bacteria</taxon>
        <taxon>Pseudomonadati</taxon>
        <taxon>Pseudomonadota</taxon>
        <taxon>Gammaproteobacteria</taxon>
        <taxon>Pseudomonadales</taxon>
        <taxon>Pseudomonadaceae</taxon>
        <taxon>Stutzerimonas</taxon>
    </lineage>
</organism>
<dbReference type="UniPathway" id="UPA00087">
    <property type="reaction ID" value="UER00175"/>
</dbReference>
<dbReference type="GO" id="GO:0006015">
    <property type="term" value="P:5-phosphoribose 1-diphosphate biosynthetic process"/>
    <property type="evidence" value="ECO:0007669"/>
    <property type="project" value="UniProtKB-UniRule"/>
</dbReference>
<keyword evidence="3 6" id="KW-0808">Transferase</keyword>
<comment type="catalytic activity">
    <reaction evidence="1 6">
        <text>alpha-D-ribose 1,5-bisphosphate + ATP = 5-phospho-alpha-D-ribose 1-diphosphate + ADP</text>
        <dbReference type="Rhea" id="RHEA:20109"/>
        <dbReference type="ChEBI" id="CHEBI:30616"/>
        <dbReference type="ChEBI" id="CHEBI:58017"/>
        <dbReference type="ChEBI" id="CHEBI:68688"/>
        <dbReference type="ChEBI" id="CHEBI:456216"/>
        <dbReference type="EC" id="2.7.4.23"/>
    </reaction>
</comment>
<evidence type="ECO:0000313" key="8">
    <source>
        <dbReference type="EMBL" id="PNG04842.1"/>
    </source>
</evidence>
<evidence type="ECO:0000256" key="1">
    <source>
        <dbReference type="ARBA" id="ARBA00000373"/>
    </source>
</evidence>
<evidence type="ECO:0000256" key="5">
    <source>
        <dbReference type="ARBA" id="ARBA00022840"/>
    </source>
</evidence>
<evidence type="ECO:0000256" key="2">
    <source>
        <dbReference type="ARBA" id="ARBA00005069"/>
    </source>
</evidence>
<dbReference type="SMART" id="SM00072">
    <property type="entry name" value="GuKc"/>
    <property type="match status" value="1"/>
</dbReference>
<proteinExistence type="inferred from homology"/>
<dbReference type="GO" id="GO:0005524">
    <property type="term" value="F:ATP binding"/>
    <property type="evidence" value="ECO:0007669"/>
    <property type="project" value="UniProtKB-KW"/>
</dbReference>
<dbReference type="InterPro" id="IPR012699">
    <property type="entry name" value="PhnN"/>
</dbReference>
<evidence type="ECO:0000256" key="3">
    <source>
        <dbReference type="ARBA" id="ARBA00022679"/>
    </source>
</evidence>
<dbReference type="EC" id="2.7.4.23" evidence="6"/>
<evidence type="ECO:0000259" key="7">
    <source>
        <dbReference type="PROSITE" id="PS50052"/>
    </source>
</evidence>
<comment type="pathway">
    <text evidence="2 6">Metabolic intermediate biosynthesis; 5-phospho-alpha-D-ribose 1-diphosphate biosynthesis; 5-phospho-alpha-D-ribose 1-diphosphate from D-ribose 5-phosphate (route II): step 3/3.</text>
</comment>
<keyword evidence="8" id="KW-0418">Kinase</keyword>
<reference evidence="8 9" key="1">
    <citation type="submission" date="2018-01" db="EMBL/GenBank/DDBJ databases">
        <title>Denitrification phenotypes of diverse strains of Pseudomonas stutzeri.</title>
        <authorList>
            <person name="Milligan D.A."/>
            <person name="Bergaust L."/>
            <person name="Bakken L.R."/>
            <person name="Frostegard A."/>
        </authorList>
    </citation>
    <scope>NUCLEOTIDE SEQUENCE [LARGE SCALE GENOMIC DNA]</scope>
    <source>
        <strain evidence="8 9">28a3</strain>
    </source>
</reference>
<gene>
    <name evidence="6" type="primary">phnN</name>
    <name evidence="8" type="ORF">CXL00_14335</name>
</gene>
<dbReference type="InterPro" id="IPR008144">
    <property type="entry name" value="Guanylate_kin-like_dom"/>
</dbReference>
<feature type="domain" description="Guanylate kinase-like" evidence="7">
    <location>
        <begin position="3"/>
        <end position="180"/>
    </location>
</feature>